<evidence type="ECO:0000313" key="2">
    <source>
        <dbReference type="Proteomes" id="UP000679307"/>
    </source>
</evidence>
<dbReference type="Proteomes" id="UP000679307">
    <property type="component" value="Chromosome"/>
</dbReference>
<sequence>MPHVAPGGKLWVSWPQGRGLGSDLTLPTVIAIGYDAGMVESTCLSVDATWSGLRFTHPRPGRVYANSFGTLPGRPR</sequence>
<accession>A0ABX8ENA9</accession>
<name>A0ABX8ENA9_9ACTN</name>
<gene>
    <name evidence="1" type="ORF">ENKNEFLB_03810</name>
</gene>
<protein>
    <submittedName>
        <fullName evidence="1">Uncharacterized protein</fullName>
    </submittedName>
</protein>
<dbReference type="EMBL" id="CP075371">
    <property type="protein sequence ID" value="QVT81400.1"/>
    <property type="molecule type" value="Genomic_DNA"/>
</dbReference>
<keyword evidence="2" id="KW-1185">Reference proteome</keyword>
<proteinExistence type="predicted"/>
<organism evidence="1 2">
    <name type="scientific">Nocardioides aquaticus</name>
    <dbReference type="NCBI Taxonomy" id="160826"/>
    <lineage>
        <taxon>Bacteria</taxon>
        <taxon>Bacillati</taxon>
        <taxon>Actinomycetota</taxon>
        <taxon>Actinomycetes</taxon>
        <taxon>Propionibacteriales</taxon>
        <taxon>Nocardioidaceae</taxon>
        <taxon>Nocardioides</taxon>
    </lineage>
</organism>
<evidence type="ECO:0000313" key="1">
    <source>
        <dbReference type="EMBL" id="QVT81400.1"/>
    </source>
</evidence>
<reference evidence="1 2" key="1">
    <citation type="submission" date="2021-05" db="EMBL/GenBank/DDBJ databases">
        <title>Complete genome of Nocardioides aquaticus KCTC 9944T isolated from meromictic and hypersaline Ekho Lake, Antarctica.</title>
        <authorList>
            <person name="Hwang K."/>
            <person name="Kim K.M."/>
            <person name="Choe H."/>
        </authorList>
    </citation>
    <scope>NUCLEOTIDE SEQUENCE [LARGE SCALE GENOMIC DNA]</scope>
    <source>
        <strain evidence="1 2">KCTC 9944</strain>
    </source>
</reference>